<name>A0A650GES3_9MICO</name>
<gene>
    <name evidence="2" type="ORF">EEW87_17535</name>
</gene>
<feature type="transmembrane region" description="Helical" evidence="1">
    <location>
        <begin position="72"/>
        <end position="92"/>
    </location>
</feature>
<protein>
    <recommendedName>
        <fullName evidence="4">Conjugal transfer protein TrbC</fullName>
    </recommendedName>
</protein>
<evidence type="ECO:0000313" key="3">
    <source>
        <dbReference type="Proteomes" id="UP000271708"/>
    </source>
</evidence>
<dbReference type="GeneID" id="59163533"/>
<reference evidence="2 3" key="1">
    <citation type="submission" date="2019-11" db="EMBL/GenBank/DDBJ databases">
        <title>Complete Genome Sequence of Janibacter melonis M714.</title>
        <authorList>
            <person name="Zhao Q."/>
        </authorList>
    </citation>
    <scope>NUCLEOTIDE SEQUENCE [LARGE SCALE GENOMIC DNA]</scope>
    <source>
        <strain evidence="2 3">M714</strain>
        <plasmid evidence="2 3">unnamed</plasmid>
    </source>
</reference>
<feature type="transmembrane region" description="Helical" evidence="1">
    <location>
        <begin position="36"/>
        <end position="60"/>
    </location>
</feature>
<keyword evidence="2" id="KW-0614">Plasmid</keyword>
<sequence length="93" mass="9592">MMNTLSAAVAVRLPMDIDPTPDAPPGADVFETVINWVMWGAIAMGAIGLIVSVILIFAGVLDGRSSQGIRAFLIVCVGLVLLGVVGQIISALT</sequence>
<dbReference type="RefSeq" id="WP_148041637.1">
    <property type="nucleotide sequence ID" value="NZ_CP046475.1"/>
</dbReference>
<keyword evidence="1" id="KW-0812">Transmembrane</keyword>
<geneLocation type="plasmid" evidence="2">
    <name>unnamed</name>
</geneLocation>
<dbReference type="KEGG" id="jme:EEW87_17535"/>
<proteinExistence type="predicted"/>
<dbReference type="EMBL" id="CP046475">
    <property type="protein sequence ID" value="QGX08807.1"/>
    <property type="molecule type" value="Genomic_DNA"/>
</dbReference>
<keyword evidence="1" id="KW-1133">Transmembrane helix</keyword>
<organism evidence="2 3">
    <name type="scientific">Janibacter melonis</name>
    <dbReference type="NCBI Taxonomy" id="262209"/>
    <lineage>
        <taxon>Bacteria</taxon>
        <taxon>Bacillati</taxon>
        <taxon>Actinomycetota</taxon>
        <taxon>Actinomycetes</taxon>
        <taxon>Micrococcales</taxon>
        <taxon>Intrasporangiaceae</taxon>
        <taxon>Janibacter</taxon>
    </lineage>
</organism>
<dbReference type="Proteomes" id="UP000271708">
    <property type="component" value="Plasmid unnamed"/>
</dbReference>
<evidence type="ECO:0000313" key="2">
    <source>
        <dbReference type="EMBL" id="QGX08807.1"/>
    </source>
</evidence>
<evidence type="ECO:0000256" key="1">
    <source>
        <dbReference type="SAM" id="Phobius"/>
    </source>
</evidence>
<evidence type="ECO:0008006" key="4">
    <source>
        <dbReference type="Google" id="ProtNLM"/>
    </source>
</evidence>
<dbReference type="AlphaFoldDB" id="A0A650GES3"/>
<keyword evidence="1" id="KW-0472">Membrane</keyword>
<accession>A0A650GES3</accession>